<dbReference type="AlphaFoldDB" id="A0A2B4SG02"/>
<dbReference type="InterPro" id="IPR011992">
    <property type="entry name" value="EF-hand-dom_pair"/>
</dbReference>
<comment type="subcellular location">
    <subcellularLocation>
        <location evidence="2">Chromosome</location>
        <location evidence="2">Telomere</location>
    </subcellularLocation>
    <subcellularLocation>
        <location evidence="1">Nucleus</location>
    </subcellularLocation>
</comment>
<dbReference type="SMART" id="SM00054">
    <property type="entry name" value="EFh"/>
    <property type="match status" value="2"/>
</dbReference>
<dbReference type="STRING" id="50429.A0A2B4SG02"/>
<dbReference type="InterPro" id="IPR019437">
    <property type="entry name" value="TPP1/Est3"/>
</dbReference>
<evidence type="ECO:0000259" key="8">
    <source>
        <dbReference type="PROSITE" id="PS50222"/>
    </source>
</evidence>
<keyword evidence="10" id="KW-1185">Reference proteome</keyword>
<dbReference type="SUPFAM" id="SSF47473">
    <property type="entry name" value="EF-hand"/>
    <property type="match status" value="1"/>
</dbReference>
<evidence type="ECO:0000256" key="7">
    <source>
        <dbReference type="SAM" id="MobiDB-lite"/>
    </source>
</evidence>
<dbReference type="GO" id="GO:0070187">
    <property type="term" value="C:shelterin complex"/>
    <property type="evidence" value="ECO:0007669"/>
    <property type="project" value="InterPro"/>
</dbReference>
<keyword evidence="4" id="KW-0106">Calcium</keyword>
<name>A0A2B4SG02_STYPI</name>
<comment type="caution">
    <text evidence="9">The sequence shown here is derived from an EMBL/GenBank/DDBJ whole genome shotgun (WGS) entry which is preliminary data.</text>
</comment>
<organism evidence="9 10">
    <name type="scientific">Stylophora pistillata</name>
    <name type="common">Smooth cauliflower coral</name>
    <dbReference type="NCBI Taxonomy" id="50429"/>
    <lineage>
        <taxon>Eukaryota</taxon>
        <taxon>Metazoa</taxon>
        <taxon>Cnidaria</taxon>
        <taxon>Anthozoa</taxon>
        <taxon>Hexacorallia</taxon>
        <taxon>Scleractinia</taxon>
        <taxon>Astrocoeniina</taxon>
        <taxon>Pocilloporidae</taxon>
        <taxon>Stylophora</taxon>
    </lineage>
</organism>
<dbReference type="InterPro" id="IPR018247">
    <property type="entry name" value="EF_Hand_1_Ca_BS"/>
</dbReference>
<dbReference type="PANTHER" id="PTHR14487:SF3">
    <property type="entry name" value="ADRENOCORTICAL DYSPLASIA PROTEIN HOMOLOG"/>
    <property type="match status" value="1"/>
</dbReference>
<evidence type="ECO:0000256" key="6">
    <source>
        <dbReference type="ARBA" id="ARBA00023242"/>
    </source>
</evidence>
<dbReference type="Proteomes" id="UP000225706">
    <property type="component" value="Unassembled WGS sequence"/>
</dbReference>
<dbReference type="InterPro" id="IPR002048">
    <property type="entry name" value="EF_hand_dom"/>
</dbReference>
<dbReference type="PANTHER" id="PTHR14487">
    <property type="entry name" value="ADRENOCORTICAL DYSPLASIA PROTEIN ACD"/>
    <property type="match status" value="1"/>
</dbReference>
<dbReference type="GO" id="GO:0042162">
    <property type="term" value="F:telomeric DNA binding"/>
    <property type="evidence" value="ECO:0007669"/>
    <property type="project" value="InterPro"/>
</dbReference>
<dbReference type="OrthoDB" id="5982625at2759"/>
<evidence type="ECO:0000256" key="3">
    <source>
        <dbReference type="ARBA" id="ARBA00022454"/>
    </source>
</evidence>
<evidence type="ECO:0000256" key="4">
    <source>
        <dbReference type="ARBA" id="ARBA00022837"/>
    </source>
</evidence>
<feature type="region of interest" description="Disordered" evidence="7">
    <location>
        <begin position="353"/>
        <end position="379"/>
    </location>
</feature>
<dbReference type="Gene3D" id="2.40.50.960">
    <property type="match status" value="1"/>
</dbReference>
<dbReference type="Pfam" id="PF13499">
    <property type="entry name" value="EF-hand_7"/>
    <property type="match status" value="1"/>
</dbReference>
<feature type="compositionally biased region" description="Polar residues" evidence="7">
    <location>
        <begin position="610"/>
        <end position="622"/>
    </location>
</feature>
<evidence type="ECO:0000256" key="5">
    <source>
        <dbReference type="ARBA" id="ARBA00022895"/>
    </source>
</evidence>
<protein>
    <submittedName>
        <fullName evidence="9">Calretinin</fullName>
    </submittedName>
</protein>
<feature type="domain" description="EF-hand" evidence="8">
    <location>
        <begin position="728"/>
        <end position="763"/>
    </location>
</feature>
<dbReference type="GO" id="GO:0070198">
    <property type="term" value="P:protein localization to chromosome, telomeric region"/>
    <property type="evidence" value="ECO:0007669"/>
    <property type="project" value="TreeGrafter"/>
</dbReference>
<keyword evidence="3" id="KW-0158">Chromosome</keyword>
<dbReference type="InterPro" id="IPR028631">
    <property type="entry name" value="ACD"/>
</dbReference>
<gene>
    <name evidence="9" type="primary">Calb2</name>
    <name evidence="9" type="ORF">AWC38_SpisGene7300</name>
</gene>
<sequence>MASWIAKPWIEKALMSTDSNNLPKIARAQVIKLEETCKSVAFISDKKLFVKALFSTPAIEQFQRDNSSLSLPDIQGGLIFIKKYSVQVFTEKELGDAEFFIDIHHFKFAGGEGNTQFGGNIIDASTYPPLQQRLRALWWDTQLRTLLDNGRSCQELHKTLLRSHEKVFVPDEMEKKLAEIPEWKASYYPPQSYHIDSELFSCGQESSSFTRLSDSLEAVEDNTTKLETRDILASQSERDGRTGVQLVGKQDSSEMSGCGLVSVIRENEISNTTDKVEINEQVKSVVEKSNIIEKEEKAKGSDKTECCLQEEERAPSVGSSSNYVPSSQTHAHVVTAQPLEGLIPEELFLSWSEGSQPRESSEESYSILHGGSAAGEEDEDVTFVPSSQNSHEFDPAPQLLLITPGRSQRGCSLSESQLEKFFENSVSFDQVTTPPGLSDVLSPTPECYTKIKPQNVSLNLGGQKNTVGSTNSHEFTISPSWRNSVSNTLTGKQPIRINTNVEFDILYSQNTWSLSQPFTQEFSADLIEINKRQSIKRRHSETQDHSRKTCLLYGNKRDKDVFYGGTPVSPNSTLFSVKRSQAGTSQSQQNDNSFTTSLVKPTSLYSQQDPLVLDTSGSTEGNKSSEEEELHTLRTPAFDSLPSFQIPVEKGKPLHQEGESLHLSQALRRKFEFYLWERPALQHACVRLVHNIKDRFSFRANVILILRAVNMEAGKDACMLQFNSDTKLTSEEFVKVFKEFDKDGNGYIEADELNMFLVTLLQETGNETPSPEELEKFKEYVLEKYDENCDGKISMDELENILPTEENYLKQFRAEFSS</sequence>
<evidence type="ECO:0000256" key="1">
    <source>
        <dbReference type="ARBA" id="ARBA00004123"/>
    </source>
</evidence>
<dbReference type="GO" id="GO:0005509">
    <property type="term" value="F:calcium ion binding"/>
    <property type="evidence" value="ECO:0007669"/>
    <property type="project" value="InterPro"/>
</dbReference>
<accession>A0A2B4SG02</accession>
<evidence type="ECO:0000313" key="9">
    <source>
        <dbReference type="EMBL" id="PFX27973.1"/>
    </source>
</evidence>
<dbReference type="EMBL" id="LSMT01000092">
    <property type="protein sequence ID" value="PFX27973.1"/>
    <property type="molecule type" value="Genomic_DNA"/>
</dbReference>
<dbReference type="Gene3D" id="1.10.238.10">
    <property type="entry name" value="EF-hand"/>
    <property type="match status" value="1"/>
</dbReference>
<dbReference type="Pfam" id="PF10341">
    <property type="entry name" value="TPP1"/>
    <property type="match status" value="1"/>
</dbReference>
<dbReference type="GO" id="GO:0005697">
    <property type="term" value="C:telomerase holoenzyme complex"/>
    <property type="evidence" value="ECO:0007669"/>
    <property type="project" value="InterPro"/>
</dbReference>
<feature type="domain" description="EF-hand" evidence="8">
    <location>
        <begin position="773"/>
        <end position="808"/>
    </location>
</feature>
<dbReference type="GO" id="GO:0032211">
    <property type="term" value="P:negative regulation of telomere maintenance via telomerase"/>
    <property type="evidence" value="ECO:0007669"/>
    <property type="project" value="TreeGrafter"/>
</dbReference>
<dbReference type="GO" id="GO:0007004">
    <property type="term" value="P:telomere maintenance via telomerase"/>
    <property type="evidence" value="ECO:0007669"/>
    <property type="project" value="InterPro"/>
</dbReference>
<keyword evidence="6" id="KW-0539">Nucleus</keyword>
<proteinExistence type="predicted"/>
<keyword evidence="5" id="KW-0779">Telomere</keyword>
<feature type="region of interest" description="Disordered" evidence="7">
    <location>
        <begin position="610"/>
        <end position="632"/>
    </location>
</feature>
<dbReference type="GO" id="GO:0016233">
    <property type="term" value="P:telomere capping"/>
    <property type="evidence" value="ECO:0007669"/>
    <property type="project" value="InterPro"/>
</dbReference>
<reference evidence="10" key="1">
    <citation type="journal article" date="2017" name="bioRxiv">
        <title>Comparative analysis of the genomes of Stylophora pistillata and Acropora digitifera provides evidence for extensive differences between species of corals.</title>
        <authorList>
            <person name="Voolstra C.R."/>
            <person name="Li Y."/>
            <person name="Liew Y.J."/>
            <person name="Baumgarten S."/>
            <person name="Zoccola D."/>
            <person name="Flot J.-F."/>
            <person name="Tambutte S."/>
            <person name="Allemand D."/>
            <person name="Aranda M."/>
        </authorList>
    </citation>
    <scope>NUCLEOTIDE SEQUENCE [LARGE SCALE GENOMIC DNA]</scope>
</reference>
<dbReference type="PROSITE" id="PS50222">
    <property type="entry name" value="EF_HAND_2"/>
    <property type="match status" value="2"/>
</dbReference>
<evidence type="ECO:0000256" key="2">
    <source>
        <dbReference type="ARBA" id="ARBA00004574"/>
    </source>
</evidence>
<dbReference type="PROSITE" id="PS00018">
    <property type="entry name" value="EF_HAND_1"/>
    <property type="match status" value="2"/>
</dbReference>
<evidence type="ECO:0000313" key="10">
    <source>
        <dbReference type="Proteomes" id="UP000225706"/>
    </source>
</evidence>